<dbReference type="InterPro" id="IPR008969">
    <property type="entry name" value="CarboxyPept-like_regulatory"/>
</dbReference>
<dbReference type="Pfam" id="PF13715">
    <property type="entry name" value="CarbopepD_reg_2"/>
    <property type="match status" value="1"/>
</dbReference>
<dbReference type="Proteomes" id="UP001597374">
    <property type="component" value="Unassembled WGS sequence"/>
</dbReference>
<organism evidence="2 3">
    <name type="scientific">Pontibacter ruber</name>
    <dbReference type="NCBI Taxonomy" id="1343895"/>
    <lineage>
        <taxon>Bacteria</taxon>
        <taxon>Pseudomonadati</taxon>
        <taxon>Bacteroidota</taxon>
        <taxon>Cytophagia</taxon>
        <taxon>Cytophagales</taxon>
        <taxon>Hymenobacteraceae</taxon>
        <taxon>Pontibacter</taxon>
    </lineage>
</organism>
<dbReference type="PROSITE" id="PS51257">
    <property type="entry name" value="PROKAR_LIPOPROTEIN"/>
    <property type="match status" value="1"/>
</dbReference>
<dbReference type="SUPFAM" id="SSF49464">
    <property type="entry name" value="Carboxypeptidase regulatory domain-like"/>
    <property type="match status" value="1"/>
</dbReference>
<keyword evidence="1" id="KW-0732">Signal</keyword>
<feature type="chain" id="PRO_5046244079" evidence="1">
    <location>
        <begin position="29"/>
        <end position="208"/>
    </location>
</feature>
<keyword evidence="3" id="KW-1185">Reference proteome</keyword>
<gene>
    <name evidence="2" type="ORF">ACFSKP_07545</name>
</gene>
<protein>
    <submittedName>
        <fullName evidence="2">Carboxypeptidase-like regulatory domain-containing protein</fullName>
    </submittedName>
</protein>
<comment type="caution">
    <text evidence="2">The sequence shown here is derived from an EMBL/GenBank/DDBJ whole genome shotgun (WGS) entry which is preliminary data.</text>
</comment>
<name>A0ABW5CVK5_9BACT</name>
<dbReference type="RefSeq" id="WP_250427778.1">
    <property type="nucleotide sequence ID" value="NZ_JALPRR010000001.1"/>
</dbReference>
<accession>A0ABW5CVK5</accession>
<feature type="signal peptide" evidence="1">
    <location>
        <begin position="1"/>
        <end position="28"/>
    </location>
</feature>
<sequence>MKINLRALAFVICMLAILWTGCRQEAKAQQVVQLSGLVTSGDSVTAAAGVAVFVPHTSRGTQTNKSGFFSLPVLPGDSVVIAALGYERHYILIPKDFTTQSYSATIVLQQSSIALPTVDVMPWATERDLKVAISKVKLPKEAKQEVDLQVAKSDISRTGYAMDAKSVGKYVQQQQHRQMQSRYMVPPDIKLASIPISKLLRLPKRKSK</sequence>
<evidence type="ECO:0000256" key="1">
    <source>
        <dbReference type="SAM" id="SignalP"/>
    </source>
</evidence>
<reference evidence="3" key="1">
    <citation type="journal article" date="2019" name="Int. J. Syst. Evol. Microbiol.">
        <title>The Global Catalogue of Microorganisms (GCM) 10K type strain sequencing project: providing services to taxonomists for standard genome sequencing and annotation.</title>
        <authorList>
            <consortium name="The Broad Institute Genomics Platform"/>
            <consortium name="The Broad Institute Genome Sequencing Center for Infectious Disease"/>
            <person name="Wu L."/>
            <person name="Ma J."/>
        </authorList>
    </citation>
    <scope>NUCLEOTIDE SEQUENCE [LARGE SCALE GENOMIC DNA]</scope>
    <source>
        <strain evidence="3">CGMCC 4.1782</strain>
    </source>
</reference>
<evidence type="ECO:0000313" key="2">
    <source>
        <dbReference type="EMBL" id="MFD2246105.1"/>
    </source>
</evidence>
<evidence type="ECO:0000313" key="3">
    <source>
        <dbReference type="Proteomes" id="UP001597374"/>
    </source>
</evidence>
<dbReference type="EMBL" id="JBHUIM010000001">
    <property type="protein sequence ID" value="MFD2246105.1"/>
    <property type="molecule type" value="Genomic_DNA"/>
</dbReference>
<proteinExistence type="predicted"/>